<evidence type="ECO:0000313" key="3">
    <source>
        <dbReference type="Proteomes" id="UP000050471"/>
    </source>
</evidence>
<dbReference type="InterPro" id="IPR011044">
    <property type="entry name" value="Quino_amine_DH_bsu"/>
</dbReference>
<dbReference type="PIRSF" id="PIRSF028101">
    <property type="entry name" value="UCP028101"/>
    <property type="match status" value="1"/>
</dbReference>
<evidence type="ECO:0008006" key="4">
    <source>
        <dbReference type="Google" id="ProtNLM"/>
    </source>
</evidence>
<dbReference type="Proteomes" id="UP000050471">
    <property type="component" value="Unassembled WGS sequence"/>
</dbReference>
<dbReference type="RefSeq" id="WP_055189023.1">
    <property type="nucleotide sequence ID" value="NZ_FPBS01000001.1"/>
</dbReference>
<dbReference type="SUPFAM" id="SSF50969">
    <property type="entry name" value="YVTN repeat-like/Quinoprotein amine dehydrogenase"/>
    <property type="match status" value="1"/>
</dbReference>
<dbReference type="STRING" id="154981.AKJ29_16500"/>
<name>A0A0P7I5U0_9RHOB</name>
<dbReference type="AlphaFoldDB" id="A0A0P7I5U0"/>
<keyword evidence="1" id="KW-0732">Signal</keyword>
<evidence type="ECO:0000313" key="2">
    <source>
        <dbReference type="EMBL" id="KPN64610.1"/>
    </source>
</evidence>
<keyword evidence="3" id="KW-1185">Reference proteome</keyword>
<evidence type="ECO:0000256" key="1">
    <source>
        <dbReference type="SAM" id="SignalP"/>
    </source>
</evidence>
<sequence length="355" mass="37706">MKRRHFLASAAALATAPGLTGWAAAGAPDVITAANRPDKSTWLVGLQADGTLCFQLPLPGRGHGATPHPTRAEVVGFARRPGRFAVVLDCVTGRERTRIISPPGRHFYGHGAFSSDGNLLFATENNYDDLTGTIGIYDANKAYQRVGELPSGGIGPHEILRREGGGFVVANGGIQTHPDMPRARLNIPSMRSSLVYLDAKGMLEEQVFLPENMQKNSIRHIDIAADGAVLMALQWQGNPLDDVPLVARHKRGEEITLLTHPEQGQLKNYAGSIAYAPHDGGFAVTGPKGSVVIYFDAEGQPAGARSLGTASGVARSRAGGLIISCDGGLFHHGPLGDHFTPVAGEWAWDNHLIAV</sequence>
<feature type="chain" id="PRO_5006139726" description="Twin-arginine translocation pathway signal" evidence="1">
    <location>
        <begin position="24"/>
        <end position="355"/>
    </location>
</feature>
<gene>
    <name evidence="2" type="ORF">AKJ29_16500</name>
</gene>
<organism evidence="2 3">
    <name type="scientific">Aliiroseovarius crassostreae</name>
    <dbReference type="NCBI Taxonomy" id="154981"/>
    <lineage>
        <taxon>Bacteria</taxon>
        <taxon>Pseudomonadati</taxon>
        <taxon>Pseudomonadota</taxon>
        <taxon>Alphaproteobacteria</taxon>
        <taxon>Rhodobacterales</taxon>
        <taxon>Paracoccaceae</taxon>
        <taxon>Aliiroseovarius</taxon>
    </lineage>
</organism>
<proteinExistence type="predicted"/>
<dbReference type="EMBL" id="LKBA01000004">
    <property type="protein sequence ID" value="KPN64610.1"/>
    <property type="molecule type" value="Genomic_DNA"/>
</dbReference>
<protein>
    <recommendedName>
        <fullName evidence="4">Twin-arginine translocation pathway signal</fullName>
    </recommendedName>
</protein>
<feature type="signal peptide" evidence="1">
    <location>
        <begin position="1"/>
        <end position="23"/>
    </location>
</feature>
<comment type="caution">
    <text evidence="2">The sequence shown here is derived from an EMBL/GenBank/DDBJ whole genome shotgun (WGS) entry which is preliminary data.</text>
</comment>
<dbReference type="InterPro" id="IPR008311">
    <property type="entry name" value="UCP028101"/>
</dbReference>
<dbReference type="Pfam" id="PF07433">
    <property type="entry name" value="DUF1513"/>
    <property type="match status" value="1"/>
</dbReference>
<reference evidence="2 3" key="1">
    <citation type="submission" date="2015-09" db="EMBL/GenBank/DDBJ databases">
        <title>Draft genome sequence of Aliiroseovarius crassostreae CV919-312TSm, the causative agent of Roseovarius Oyster Disease (formerly Juvenile Oyster Disease).</title>
        <authorList>
            <person name="Kessner L."/>
            <person name="Spinard E."/>
            <person name="Nelson D."/>
        </authorList>
    </citation>
    <scope>NUCLEOTIDE SEQUENCE [LARGE SCALE GENOMIC DNA]</scope>
    <source>
        <strain evidence="2 3">CV919-312</strain>
    </source>
</reference>
<accession>A0A0P7I5U0</accession>